<dbReference type="Pfam" id="PF13177">
    <property type="entry name" value="DNA_pol3_delta2"/>
    <property type="match status" value="1"/>
</dbReference>
<evidence type="ECO:0000256" key="7">
    <source>
        <dbReference type="ARBA" id="ARBA00022741"/>
    </source>
</evidence>
<dbReference type="SUPFAM" id="SSF48019">
    <property type="entry name" value="post-AAA+ oligomerization domain-like"/>
    <property type="match status" value="1"/>
</dbReference>
<evidence type="ECO:0000256" key="3">
    <source>
        <dbReference type="ARBA" id="ARBA00022679"/>
    </source>
</evidence>
<dbReference type="PANTHER" id="PTHR11669">
    <property type="entry name" value="REPLICATION FACTOR C / DNA POLYMERASE III GAMMA-TAU SUBUNIT"/>
    <property type="match status" value="1"/>
</dbReference>
<dbReference type="InterPro" id="IPR008921">
    <property type="entry name" value="DNA_pol3_clamp-load_cplx_C"/>
</dbReference>
<dbReference type="InterPro" id="IPR048448">
    <property type="entry name" value="DnaX-like_C"/>
</dbReference>
<comment type="similarity">
    <text evidence="1">Belongs to the DnaX/STICHEL family.</text>
</comment>
<evidence type="ECO:0000313" key="14">
    <source>
        <dbReference type="Proteomes" id="UP001519306"/>
    </source>
</evidence>
<evidence type="ECO:0000256" key="6">
    <source>
        <dbReference type="ARBA" id="ARBA00022723"/>
    </source>
</evidence>
<sequence length="546" mass="62852">MYQALYRKYRSKTFDELVGQDHITSALKHQIASGETSHAYLFSGTRGTGKTSAAKIFARGINCPNEVDGNPCNECPSCKGILEDRIMDVVEMDAASNNGVDDIRELKEKVIYPPSTSKYKVYIIDEVHMLSKGAFNALLKILEEPPRHLIFILATTEPEKIPQTILSRTQRFNFKRISPDIIVENLKKITELENKTCDEEVYKLIANNSDGAMRDALSLLDQCLSYGEDNIDYKLATDILGISTDEILFTLSSHLINYDIDNALITLEEIYKSGKDISNLISDLILHFRNLMITKTVKNPLELLYTSNIDKYKEQCEEIEINRIIEILKILNETLVSVKYAPDKRVIFEMSLIKISNTKDELSLKDRVEQLENMIQSGNIKKTNISKDDLKYREKEVIKKEPIQTENQKIIAENRVKRELEEASQKKESSDIIKNGKVTLDLIKSHWEDILIEIKDLKRLNVSALLREATLSDFNQNTLIVVYDEKFMFHYKAISTEDNIEFLREFFSKKYNEKIDVRIEIADTLDKKKAISKVESYFGKENIDRI</sequence>
<dbReference type="InterPro" id="IPR012763">
    <property type="entry name" value="DNA_pol_III_sug/sutau_N"/>
</dbReference>
<dbReference type="SMART" id="SM00382">
    <property type="entry name" value="AAA"/>
    <property type="match status" value="1"/>
</dbReference>
<dbReference type="GO" id="GO:0003887">
    <property type="term" value="F:DNA-directed DNA polymerase activity"/>
    <property type="evidence" value="ECO:0007669"/>
    <property type="project" value="UniProtKB-EC"/>
</dbReference>
<evidence type="ECO:0000256" key="1">
    <source>
        <dbReference type="ARBA" id="ARBA00006360"/>
    </source>
</evidence>
<comment type="catalytic activity">
    <reaction evidence="11">
        <text>DNA(n) + a 2'-deoxyribonucleoside 5'-triphosphate = DNA(n+1) + diphosphate</text>
        <dbReference type="Rhea" id="RHEA:22508"/>
        <dbReference type="Rhea" id="RHEA-COMP:17339"/>
        <dbReference type="Rhea" id="RHEA-COMP:17340"/>
        <dbReference type="ChEBI" id="CHEBI:33019"/>
        <dbReference type="ChEBI" id="CHEBI:61560"/>
        <dbReference type="ChEBI" id="CHEBI:173112"/>
        <dbReference type="EC" id="2.7.7.7"/>
    </reaction>
</comment>
<dbReference type="PANTHER" id="PTHR11669:SF0">
    <property type="entry name" value="PROTEIN STICHEL-LIKE 2"/>
    <property type="match status" value="1"/>
</dbReference>
<accession>A0ABS4KB66</accession>
<keyword evidence="7" id="KW-0547">Nucleotide-binding</keyword>
<dbReference type="Proteomes" id="UP001519306">
    <property type="component" value="Unassembled WGS sequence"/>
</dbReference>
<keyword evidence="4 13" id="KW-0548">Nucleotidyltransferase</keyword>
<keyword evidence="14" id="KW-1185">Reference proteome</keyword>
<dbReference type="NCBIfam" id="TIGR02397">
    <property type="entry name" value="dnaX_nterm"/>
    <property type="match status" value="1"/>
</dbReference>
<dbReference type="InterPro" id="IPR050238">
    <property type="entry name" value="DNA_Rep/Repair_Clamp_Loader"/>
</dbReference>
<keyword evidence="9" id="KW-0067">ATP-binding</keyword>
<dbReference type="RefSeq" id="WP_210060336.1">
    <property type="nucleotide sequence ID" value="NZ_JAGGLJ010000004.1"/>
</dbReference>
<keyword evidence="8" id="KW-0862">Zinc</keyword>
<keyword evidence="5" id="KW-0235">DNA replication</keyword>
<dbReference type="CDD" id="cd18137">
    <property type="entry name" value="HLD_clamp_pol_III_gamma_tau"/>
    <property type="match status" value="1"/>
</dbReference>
<reference evidence="13 14" key="1">
    <citation type="submission" date="2021-03" db="EMBL/GenBank/DDBJ databases">
        <title>Genomic Encyclopedia of Type Strains, Phase IV (KMG-IV): sequencing the most valuable type-strain genomes for metagenomic binning, comparative biology and taxonomic classification.</title>
        <authorList>
            <person name="Goeker M."/>
        </authorList>
    </citation>
    <scope>NUCLEOTIDE SEQUENCE [LARGE SCALE GENOMIC DNA]</scope>
    <source>
        <strain evidence="13 14">DSM 27563</strain>
    </source>
</reference>
<dbReference type="EMBL" id="JAGGLJ010000004">
    <property type="protein sequence ID" value="MBP2025031.1"/>
    <property type="molecule type" value="Genomic_DNA"/>
</dbReference>
<dbReference type="CDD" id="cd00009">
    <property type="entry name" value="AAA"/>
    <property type="match status" value="1"/>
</dbReference>
<feature type="domain" description="AAA+ ATPase" evidence="12">
    <location>
        <begin position="36"/>
        <end position="178"/>
    </location>
</feature>
<dbReference type="PRINTS" id="PR00300">
    <property type="entry name" value="CLPPROTEASEA"/>
</dbReference>
<comment type="caution">
    <text evidence="13">The sequence shown here is derived from an EMBL/GenBank/DDBJ whole genome shotgun (WGS) entry which is preliminary data.</text>
</comment>
<evidence type="ECO:0000256" key="10">
    <source>
        <dbReference type="ARBA" id="ARBA00022932"/>
    </source>
</evidence>
<dbReference type="SUPFAM" id="SSF52540">
    <property type="entry name" value="P-loop containing nucleoside triphosphate hydrolases"/>
    <property type="match status" value="1"/>
</dbReference>
<keyword evidence="6" id="KW-0479">Metal-binding</keyword>
<gene>
    <name evidence="13" type="ORF">J2Z71_000556</name>
</gene>
<evidence type="ECO:0000256" key="5">
    <source>
        <dbReference type="ARBA" id="ARBA00022705"/>
    </source>
</evidence>
<evidence type="ECO:0000256" key="4">
    <source>
        <dbReference type="ARBA" id="ARBA00022695"/>
    </source>
</evidence>
<evidence type="ECO:0000259" key="12">
    <source>
        <dbReference type="SMART" id="SM00382"/>
    </source>
</evidence>
<dbReference type="EC" id="2.7.7.7" evidence="2"/>
<name>A0ABS4KB66_9FIRM</name>
<dbReference type="Gene3D" id="3.40.50.300">
    <property type="entry name" value="P-loop containing nucleotide triphosphate hydrolases"/>
    <property type="match status" value="1"/>
</dbReference>
<dbReference type="Pfam" id="PF22608">
    <property type="entry name" value="DNAX_ATPase_lid"/>
    <property type="match status" value="1"/>
</dbReference>
<dbReference type="Pfam" id="PF20964">
    <property type="entry name" value="DnaX_C"/>
    <property type="match status" value="1"/>
</dbReference>
<dbReference type="Gene3D" id="1.20.272.10">
    <property type="match status" value="1"/>
</dbReference>
<evidence type="ECO:0000256" key="11">
    <source>
        <dbReference type="ARBA" id="ARBA00049244"/>
    </source>
</evidence>
<evidence type="ECO:0000256" key="9">
    <source>
        <dbReference type="ARBA" id="ARBA00022840"/>
    </source>
</evidence>
<dbReference type="InterPro" id="IPR027417">
    <property type="entry name" value="P-loop_NTPase"/>
</dbReference>
<dbReference type="InterPro" id="IPR022754">
    <property type="entry name" value="DNA_pol_III_gamma-3"/>
</dbReference>
<evidence type="ECO:0000256" key="2">
    <source>
        <dbReference type="ARBA" id="ARBA00012417"/>
    </source>
</evidence>
<keyword evidence="10" id="KW-0239">DNA-directed DNA polymerase</keyword>
<dbReference type="InterPro" id="IPR003593">
    <property type="entry name" value="AAA+_ATPase"/>
</dbReference>
<evidence type="ECO:0000256" key="8">
    <source>
        <dbReference type="ARBA" id="ARBA00022833"/>
    </source>
</evidence>
<dbReference type="Pfam" id="PF12169">
    <property type="entry name" value="DNA_pol3_gamma3"/>
    <property type="match status" value="1"/>
</dbReference>
<evidence type="ECO:0000313" key="13">
    <source>
        <dbReference type="EMBL" id="MBP2025031.1"/>
    </source>
</evidence>
<dbReference type="InterPro" id="IPR001270">
    <property type="entry name" value="ClpA/B"/>
</dbReference>
<organism evidence="13 14">
    <name type="scientific">Peptoniphilus stercorisuis</name>
    <dbReference type="NCBI Taxonomy" id="1436965"/>
    <lineage>
        <taxon>Bacteria</taxon>
        <taxon>Bacillati</taxon>
        <taxon>Bacillota</taxon>
        <taxon>Tissierellia</taxon>
        <taxon>Tissierellales</taxon>
        <taxon>Peptoniphilaceae</taxon>
        <taxon>Peptoniphilus</taxon>
    </lineage>
</organism>
<dbReference type="Gene3D" id="1.10.8.60">
    <property type="match status" value="1"/>
</dbReference>
<dbReference type="InterPro" id="IPR045085">
    <property type="entry name" value="HLD_clamp_pol_III_gamma_tau"/>
</dbReference>
<proteinExistence type="inferred from homology"/>
<dbReference type="NCBIfam" id="NF004046">
    <property type="entry name" value="PRK05563.1"/>
    <property type="match status" value="1"/>
</dbReference>
<protein>
    <recommendedName>
        <fullName evidence="2">DNA-directed DNA polymerase</fullName>
        <ecNumber evidence="2">2.7.7.7</ecNumber>
    </recommendedName>
</protein>
<keyword evidence="3 13" id="KW-0808">Transferase</keyword>